<feature type="compositionally biased region" description="Basic and acidic residues" evidence="1">
    <location>
        <begin position="65"/>
        <end position="76"/>
    </location>
</feature>
<organism evidence="2">
    <name type="scientific">Oryza brachyantha</name>
    <name type="common">malo sina</name>
    <dbReference type="NCBI Taxonomy" id="4533"/>
    <lineage>
        <taxon>Eukaryota</taxon>
        <taxon>Viridiplantae</taxon>
        <taxon>Streptophyta</taxon>
        <taxon>Embryophyta</taxon>
        <taxon>Tracheophyta</taxon>
        <taxon>Spermatophyta</taxon>
        <taxon>Magnoliopsida</taxon>
        <taxon>Liliopsida</taxon>
        <taxon>Poales</taxon>
        <taxon>Poaceae</taxon>
        <taxon>BOP clade</taxon>
        <taxon>Oryzoideae</taxon>
        <taxon>Oryzeae</taxon>
        <taxon>Oryzinae</taxon>
        <taxon>Oryza</taxon>
    </lineage>
</organism>
<feature type="region of interest" description="Disordered" evidence="1">
    <location>
        <begin position="1"/>
        <end position="82"/>
    </location>
</feature>
<dbReference type="AlphaFoldDB" id="J3MBE8"/>
<dbReference type="EnsemblPlants" id="OB06G13420.1">
    <property type="protein sequence ID" value="OB06G13420.1"/>
    <property type="gene ID" value="OB06G13420"/>
</dbReference>
<reference evidence="2" key="2">
    <citation type="submission" date="2013-04" db="UniProtKB">
        <authorList>
            <consortium name="EnsemblPlants"/>
        </authorList>
    </citation>
    <scope>IDENTIFICATION</scope>
</reference>
<evidence type="ECO:0000256" key="1">
    <source>
        <dbReference type="SAM" id="MobiDB-lite"/>
    </source>
</evidence>
<evidence type="ECO:0000313" key="2">
    <source>
        <dbReference type="EnsemblPlants" id="OB06G13420.1"/>
    </source>
</evidence>
<evidence type="ECO:0000313" key="3">
    <source>
        <dbReference type="Proteomes" id="UP000006038"/>
    </source>
</evidence>
<dbReference type="HOGENOM" id="CLU_2565187_0_0_1"/>
<protein>
    <submittedName>
        <fullName evidence="2">Uncharacterized protein</fullName>
    </submittedName>
</protein>
<proteinExistence type="predicted"/>
<dbReference type="Gramene" id="OB06G13420.1">
    <property type="protein sequence ID" value="OB06G13420.1"/>
    <property type="gene ID" value="OB06G13420"/>
</dbReference>
<accession>J3MBE8</accession>
<sequence length="82" mass="9314">PRQPQAAGPTRRRRRAGEESGQRPRGAWDGAQDTESAAARNPARPKRRQATEKAGVERRRRRRELRREEVADEKTLGELGMA</sequence>
<name>J3MBE8_ORYBR</name>
<dbReference type="Proteomes" id="UP000006038">
    <property type="component" value="Chromosome 6"/>
</dbReference>
<reference evidence="2" key="1">
    <citation type="journal article" date="2013" name="Nat. Commun.">
        <title>Whole-genome sequencing of Oryza brachyantha reveals mechanisms underlying Oryza genome evolution.</title>
        <authorList>
            <person name="Chen J."/>
            <person name="Huang Q."/>
            <person name="Gao D."/>
            <person name="Wang J."/>
            <person name="Lang Y."/>
            <person name="Liu T."/>
            <person name="Li B."/>
            <person name="Bai Z."/>
            <person name="Luis Goicoechea J."/>
            <person name="Liang C."/>
            <person name="Chen C."/>
            <person name="Zhang W."/>
            <person name="Sun S."/>
            <person name="Liao Y."/>
            <person name="Zhang X."/>
            <person name="Yang L."/>
            <person name="Song C."/>
            <person name="Wang M."/>
            <person name="Shi J."/>
            <person name="Liu G."/>
            <person name="Liu J."/>
            <person name="Zhou H."/>
            <person name="Zhou W."/>
            <person name="Yu Q."/>
            <person name="An N."/>
            <person name="Chen Y."/>
            <person name="Cai Q."/>
            <person name="Wang B."/>
            <person name="Liu B."/>
            <person name="Min J."/>
            <person name="Huang Y."/>
            <person name="Wu H."/>
            <person name="Li Z."/>
            <person name="Zhang Y."/>
            <person name="Yin Y."/>
            <person name="Song W."/>
            <person name="Jiang J."/>
            <person name="Jackson S.A."/>
            <person name="Wing R.A."/>
            <person name="Wang J."/>
            <person name="Chen M."/>
        </authorList>
    </citation>
    <scope>NUCLEOTIDE SEQUENCE [LARGE SCALE GENOMIC DNA]</scope>
    <source>
        <strain evidence="2">cv. IRGC 101232</strain>
    </source>
</reference>
<keyword evidence="3" id="KW-1185">Reference proteome</keyword>